<dbReference type="PANTHER" id="PTHR43391">
    <property type="entry name" value="RETINOL DEHYDROGENASE-RELATED"/>
    <property type="match status" value="1"/>
</dbReference>
<dbReference type="GO" id="GO:0016491">
    <property type="term" value="F:oxidoreductase activity"/>
    <property type="evidence" value="ECO:0007669"/>
    <property type="project" value="UniProtKB-KW"/>
</dbReference>
<dbReference type="PRINTS" id="PR00080">
    <property type="entry name" value="SDRFAMILY"/>
</dbReference>
<dbReference type="PROSITE" id="PS00061">
    <property type="entry name" value="ADH_SHORT"/>
    <property type="match status" value="1"/>
</dbReference>
<keyword evidence="7" id="KW-1185">Reference proteome</keyword>
<dbReference type="STRING" id="1112204.GPOL_c43110"/>
<dbReference type="SMART" id="SM00822">
    <property type="entry name" value="PKS_KR"/>
    <property type="match status" value="1"/>
</dbReference>
<dbReference type="EMBL" id="CP003119">
    <property type="protein sequence ID" value="AFA75314.1"/>
    <property type="molecule type" value="Genomic_DNA"/>
</dbReference>
<dbReference type="PRINTS" id="PR00081">
    <property type="entry name" value="GDHRDH"/>
</dbReference>
<comment type="similarity">
    <text evidence="1 4">Belongs to the short-chain dehydrogenases/reductases (SDR) family.</text>
</comment>
<dbReference type="InterPro" id="IPR036291">
    <property type="entry name" value="NAD(P)-bd_dom_sf"/>
</dbReference>
<dbReference type="PANTHER" id="PTHR43391:SF14">
    <property type="entry name" value="DEHYDROGENASE_REDUCTASE SDR FAMILY PROTEIN 7-LIKE"/>
    <property type="match status" value="1"/>
</dbReference>
<dbReference type="AlphaFoldDB" id="H6MUX3"/>
<sequence length="294" mass="30764">MSGHLTDKVIIITGAASGFGALIAEKCAAGGARVVGVDVNVAGLGAVVDGIRTTGGQALAIGADVTDLAQMRDVATQTVAEFGAIDVIVNNAGVMPLAFFADHERAADRWHRAIDINIKGVLNGISAVYDQMIEQGRGHVVNISSIYGNAGVAGSGVYSATKAAVNALSDSLRIETKGRIKVTTVRPTGVAGTNLASWIVNGAAIFGMVGQRAAQYAEHTKQMIAGTLPDELTDPDSVEYWLITPDELTDPDSVEYWLITPDELADAVVHVIDQPWGISLSDVTVRASGEDYLY</sequence>
<dbReference type="GeneID" id="90161314"/>
<dbReference type="Proteomes" id="UP000009154">
    <property type="component" value="Chromosome"/>
</dbReference>
<evidence type="ECO:0000256" key="4">
    <source>
        <dbReference type="RuleBase" id="RU000363"/>
    </source>
</evidence>
<reference evidence="6 7" key="1">
    <citation type="journal article" date="2012" name="Appl. Environ. Microbiol.">
        <title>Involvement of two latex-clearing proteins during rubber degradation and insights into the subsequent degradation pathway revealed by the genome sequence of Gordonia polyisoprenivorans strain VH2.</title>
        <authorList>
            <person name="Hiessl S."/>
            <person name="Schuldes J."/>
            <person name="Thurmer A."/>
            <person name="Halbsguth T."/>
            <person name="Broker D."/>
            <person name="Angelov A."/>
            <person name="Liebl W."/>
            <person name="Daniel R."/>
            <person name="Steinbuchel A."/>
        </authorList>
    </citation>
    <scope>NUCLEOTIDE SEQUENCE [LARGE SCALE GENOMIC DNA]</scope>
    <source>
        <strain evidence="7">DSM 44266 / VH2</strain>
    </source>
</reference>
<keyword evidence="3" id="KW-0560">Oxidoreductase</keyword>
<dbReference type="eggNOG" id="COG4221">
    <property type="taxonomic scope" value="Bacteria"/>
</dbReference>
<feature type="domain" description="Ketoreductase" evidence="5">
    <location>
        <begin position="8"/>
        <end position="193"/>
    </location>
</feature>
<evidence type="ECO:0000256" key="3">
    <source>
        <dbReference type="ARBA" id="ARBA00023002"/>
    </source>
</evidence>
<dbReference type="CDD" id="cd05233">
    <property type="entry name" value="SDR_c"/>
    <property type="match status" value="1"/>
</dbReference>
<dbReference type="RefSeq" id="WP_014361535.1">
    <property type="nucleotide sequence ID" value="NC_016906.1"/>
</dbReference>
<accession>H6MUX3</accession>
<name>H6MUX3_GORPV</name>
<evidence type="ECO:0000313" key="7">
    <source>
        <dbReference type="Proteomes" id="UP000009154"/>
    </source>
</evidence>
<dbReference type="InterPro" id="IPR020904">
    <property type="entry name" value="Sc_DH/Rdtase_CS"/>
</dbReference>
<dbReference type="KEGG" id="gpo:GPOL_c43110"/>
<dbReference type="InterPro" id="IPR057326">
    <property type="entry name" value="KR_dom"/>
</dbReference>
<protein>
    <submittedName>
        <fullName evidence="6">Putative oxidoreductase, short-chain dehydrogenase/reductase family</fullName>
    </submittedName>
</protein>
<dbReference type="Gene3D" id="3.40.50.720">
    <property type="entry name" value="NAD(P)-binding Rossmann-like Domain"/>
    <property type="match status" value="1"/>
</dbReference>
<evidence type="ECO:0000256" key="2">
    <source>
        <dbReference type="ARBA" id="ARBA00022857"/>
    </source>
</evidence>
<dbReference type="Pfam" id="PF00106">
    <property type="entry name" value="adh_short"/>
    <property type="match status" value="1"/>
</dbReference>
<evidence type="ECO:0000256" key="1">
    <source>
        <dbReference type="ARBA" id="ARBA00006484"/>
    </source>
</evidence>
<dbReference type="InterPro" id="IPR002347">
    <property type="entry name" value="SDR_fam"/>
</dbReference>
<keyword evidence="2" id="KW-0521">NADP</keyword>
<dbReference type="HOGENOM" id="CLU_010194_2_10_11"/>
<proteinExistence type="inferred from homology"/>
<gene>
    <name evidence="6" type="ordered locus">GPOL_c43110</name>
</gene>
<organism evidence="6 7">
    <name type="scientific">Gordonia polyisoprenivorans (strain DSM 44266 / VH2)</name>
    <dbReference type="NCBI Taxonomy" id="1112204"/>
    <lineage>
        <taxon>Bacteria</taxon>
        <taxon>Bacillati</taxon>
        <taxon>Actinomycetota</taxon>
        <taxon>Actinomycetes</taxon>
        <taxon>Mycobacteriales</taxon>
        <taxon>Gordoniaceae</taxon>
        <taxon>Gordonia</taxon>
    </lineage>
</organism>
<evidence type="ECO:0000259" key="5">
    <source>
        <dbReference type="SMART" id="SM00822"/>
    </source>
</evidence>
<evidence type="ECO:0000313" key="6">
    <source>
        <dbReference type="EMBL" id="AFA75314.1"/>
    </source>
</evidence>
<dbReference type="SUPFAM" id="SSF51735">
    <property type="entry name" value="NAD(P)-binding Rossmann-fold domains"/>
    <property type="match status" value="1"/>
</dbReference>